<keyword evidence="3" id="KW-1185">Reference proteome</keyword>
<dbReference type="GO" id="GO:0005576">
    <property type="term" value="C:extracellular region"/>
    <property type="evidence" value="ECO:0007669"/>
    <property type="project" value="TreeGrafter"/>
</dbReference>
<dbReference type="Pfam" id="PF12296">
    <property type="entry name" value="HsbA"/>
    <property type="match status" value="1"/>
</dbReference>
<keyword evidence="1" id="KW-0732">Signal</keyword>
<evidence type="ECO:0000313" key="2">
    <source>
        <dbReference type="EMBL" id="PKY09390.1"/>
    </source>
</evidence>
<name>A0A2I1DHQ0_ASPC2</name>
<evidence type="ECO:0008006" key="4">
    <source>
        <dbReference type="Google" id="ProtNLM"/>
    </source>
</evidence>
<dbReference type="EMBL" id="MSFM01000001">
    <property type="protein sequence ID" value="PKY09390.1"/>
    <property type="molecule type" value="Genomic_DNA"/>
</dbReference>
<dbReference type="RefSeq" id="XP_024697984.1">
    <property type="nucleotide sequence ID" value="XM_024838586.1"/>
</dbReference>
<evidence type="ECO:0000256" key="1">
    <source>
        <dbReference type="SAM" id="SignalP"/>
    </source>
</evidence>
<evidence type="ECO:0000313" key="3">
    <source>
        <dbReference type="Proteomes" id="UP000234254"/>
    </source>
</evidence>
<protein>
    <recommendedName>
        <fullName evidence="4">Cell wall protein</fullName>
    </recommendedName>
</protein>
<dbReference type="GeneID" id="36546110"/>
<dbReference type="PANTHER" id="PTHR38123:SF1">
    <property type="entry name" value="HYDROPHOBIC SURFACE BINDING PROTEIN"/>
    <property type="match status" value="1"/>
</dbReference>
<feature type="chain" id="PRO_5014143203" description="Cell wall protein" evidence="1">
    <location>
        <begin position="31"/>
        <end position="189"/>
    </location>
</feature>
<proteinExistence type="predicted"/>
<sequence length="189" mass="20299">MVLAMVVSSSAFLLAAPLFLTSTFAGAALASVDPVDPLSNLLDNLAQAASDYLIFKRAVDSFNGDLNTIRGLAESGLIVEQSVNNSTAAAKACHKLNVDESTQVMTALAKPYPTFMADLLGNITAKKPYVDELRMNSQVVGYLRRMFRASDQLPLALEKIAVESDARVIDQGRLWCNGLIGDAIDEFGK</sequence>
<reference evidence="2" key="1">
    <citation type="submission" date="2016-12" db="EMBL/GenBank/DDBJ databases">
        <title>The genomes of Aspergillus section Nigri reveals drivers in fungal speciation.</title>
        <authorList>
            <consortium name="DOE Joint Genome Institute"/>
            <person name="Vesth T.C."/>
            <person name="Nybo J."/>
            <person name="Theobald S."/>
            <person name="Brandl J."/>
            <person name="Frisvad J.C."/>
            <person name="Nielsen K.F."/>
            <person name="Lyhne E.K."/>
            <person name="Kogle M.E."/>
            <person name="Kuo A."/>
            <person name="Riley R."/>
            <person name="Clum A."/>
            <person name="Nolan M."/>
            <person name="Lipzen A."/>
            <person name="Salamov A."/>
            <person name="Henrissat B."/>
            <person name="Wiebenga A."/>
            <person name="De vries R.P."/>
            <person name="Grigoriev I.V."/>
            <person name="Mortensen U.H."/>
            <person name="Andersen M.R."/>
            <person name="Baker S.E."/>
        </authorList>
    </citation>
    <scope>NUCLEOTIDE SEQUENCE</scope>
    <source>
        <strain evidence="2">IBT 28561</strain>
    </source>
</reference>
<feature type="signal peptide" evidence="1">
    <location>
        <begin position="1"/>
        <end position="30"/>
    </location>
</feature>
<dbReference type="OrthoDB" id="4492297at2759"/>
<dbReference type="InterPro" id="IPR021054">
    <property type="entry name" value="Cell_wall_mannoprotein_1"/>
</dbReference>
<accession>A0A2I1DHQ0</accession>
<dbReference type="Proteomes" id="UP000234254">
    <property type="component" value="Unassembled WGS sequence"/>
</dbReference>
<dbReference type="AlphaFoldDB" id="A0A2I1DHQ0"/>
<organism evidence="2 3">
    <name type="scientific">Aspergillus campestris (strain IBT 28561)</name>
    <dbReference type="NCBI Taxonomy" id="1392248"/>
    <lineage>
        <taxon>Eukaryota</taxon>
        <taxon>Fungi</taxon>
        <taxon>Dikarya</taxon>
        <taxon>Ascomycota</taxon>
        <taxon>Pezizomycotina</taxon>
        <taxon>Eurotiomycetes</taxon>
        <taxon>Eurotiomycetidae</taxon>
        <taxon>Eurotiales</taxon>
        <taxon>Aspergillaceae</taxon>
        <taxon>Aspergillus</taxon>
        <taxon>Aspergillus subgen. Circumdati</taxon>
    </lineage>
</organism>
<dbReference type="PANTHER" id="PTHR38123">
    <property type="entry name" value="CELL WALL SERINE-THREONINE-RICH GALACTOMANNOPROTEIN MP1 (AFU_ORTHOLOGUE AFUA_4G03240)"/>
    <property type="match status" value="1"/>
</dbReference>
<comment type="caution">
    <text evidence="2">The sequence shown here is derived from an EMBL/GenBank/DDBJ whole genome shotgun (WGS) entry which is preliminary data.</text>
</comment>
<dbReference type="VEuPathDB" id="FungiDB:P168DRAFT_301902"/>
<gene>
    <name evidence="2" type="ORF">P168DRAFT_301902</name>
</gene>